<comment type="cofactor">
    <cofactor evidence="12">
        <name>Ca(2+)</name>
        <dbReference type="ChEBI" id="CHEBI:29108"/>
    </cofactor>
    <text evidence="12">Binds 1 Ca(2+) ion per subunit.</text>
</comment>
<keyword evidence="15" id="KW-1185">Reference proteome</keyword>
<accession>A0A1L3ZXF7</accession>
<dbReference type="RefSeq" id="WP_072598014.1">
    <property type="nucleotide sequence ID" value="NZ_CP018221.1"/>
</dbReference>
<dbReference type="InterPro" id="IPR018391">
    <property type="entry name" value="PQQ_b-propeller_rpt"/>
</dbReference>
<dbReference type="Gene3D" id="2.140.10.10">
    <property type="entry name" value="Quinoprotein alcohol dehydrogenase-like superfamily"/>
    <property type="match status" value="1"/>
</dbReference>
<evidence type="ECO:0000256" key="11">
    <source>
        <dbReference type="PIRSR" id="PIRSR617512-2"/>
    </source>
</evidence>
<keyword evidence="4" id="KW-0732">Signal</keyword>
<dbReference type="GO" id="GO:0030288">
    <property type="term" value="C:outer membrane-bounded periplasmic space"/>
    <property type="evidence" value="ECO:0007669"/>
    <property type="project" value="InterPro"/>
</dbReference>
<dbReference type="AlphaFoldDB" id="A0A1L3ZXF7"/>
<comment type="cofactor">
    <cofactor evidence="11">
        <name>heme c</name>
        <dbReference type="ChEBI" id="CHEBI:61717"/>
    </cofactor>
    <text evidence="11">Binds 1 heme c group per subunit.</text>
</comment>
<dbReference type="Pfam" id="PF13442">
    <property type="entry name" value="Cytochrome_CBB3"/>
    <property type="match status" value="1"/>
</dbReference>
<evidence type="ECO:0000256" key="3">
    <source>
        <dbReference type="ARBA" id="ARBA00022723"/>
    </source>
</evidence>
<feature type="binding site" evidence="11">
    <location>
        <position position="356"/>
    </location>
    <ligand>
        <name>pyrroloquinoline quinone</name>
        <dbReference type="ChEBI" id="CHEBI:58442"/>
    </ligand>
</feature>
<evidence type="ECO:0000256" key="12">
    <source>
        <dbReference type="PIRSR" id="PIRSR617512-3"/>
    </source>
</evidence>
<feature type="binding site" description="axial binding residue" evidence="12">
    <location>
        <position position="634"/>
    </location>
    <ligand>
        <name>heme c</name>
        <dbReference type="ChEBI" id="CHEBI:61717"/>
    </ligand>
    <ligandPart>
        <name>Fe</name>
        <dbReference type="ChEBI" id="CHEBI:18248"/>
    </ligandPart>
</feature>
<dbReference type="Proteomes" id="UP000182063">
    <property type="component" value="Chromosome"/>
</dbReference>
<dbReference type="OrthoDB" id="9794322at2"/>
<dbReference type="GO" id="GO:0016614">
    <property type="term" value="F:oxidoreductase activity, acting on CH-OH group of donors"/>
    <property type="evidence" value="ECO:0007669"/>
    <property type="project" value="InterPro"/>
</dbReference>
<feature type="binding site" evidence="11">
    <location>
        <begin position="206"/>
        <end position="207"/>
    </location>
    <ligand>
        <name>pyrroloquinoline quinone</name>
        <dbReference type="ChEBI" id="CHEBI:58442"/>
    </ligand>
</feature>
<dbReference type="Pfam" id="PF01011">
    <property type="entry name" value="PQQ"/>
    <property type="match status" value="2"/>
</dbReference>
<proteinExistence type="inferred from homology"/>
<evidence type="ECO:0000256" key="4">
    <source>
        <dbReference type="ARBA" id="ARBA00022729"/>
    </source>
</evidence>
<evidence type="ECO:0000256" key="2">
    <source>
        <dbReference type="ARBA" id="ARBA00022617"/>
    </source>
</evidence>
<dbReference type="PROSITE" id="PS00364">
    <property type="entry name" value="BACTERIAL_PQQ_2"/>
    <property type="match status" value="1"/>
</dbReference>
<dbReference type="InterPro" id="IPR017512">
    <property type="entry name" value="PQQ_MeOH/EtOH_DH"/>
</dbReference>
<keyword evidence="8 12" id="KW-0408">Iron</keyword>
<keyword evidence="2 11" id="KW-0349">Heme</keyword>
<evidence type="ECO:0000256" key="8">
    <source>
        <dbReference type="ARBA" id="ARBA00023004"/>
    </source>
</evidence>
<dbReference type="NCBIfam" id="TIGR03075">
    <property type="entry name" value="PQQ_enz_alc_DH"/>
    <property type="match status" value="1"/>
</dbReference>
<dbReference type="InterPro" id="IPR009056">
    <property type="entry name" value="Cyt_c-like_dom"/>
</dbReference>
<dbReference type="SUPFAM" id="SSF46626">
    <property type="entry name" value="Cytochrome c"/>
    <property type="match status" value="1"/>
</dbReference>
<evidence type="ECO:0000256" key="6">
    <source>
        <dbReference type="ARBA" id="ARBA00022891"/>
    </source>
</evidence>
<comment type="cofactor">
    <cofactor evidence="11">
        <name>pyrroloquinoline quinone</name>
        <dbReference type="ChEBI" id="CHEBI:58442"/>
    </cofactor>
    <text evidence="11">Binds 1 PQQ group per subunit.</text>
</comment>
<feature type="binding site" evidence="12">
    <location>
        <position position="329"/>
    </location>
    <ligand>
        <name>Ca(2+)</name>
        <dbReference type="ChEBI" id="CHEBI:29108"/>
    </ligand>
</feature>
<feature type="binding site" evidence="12">
    <location>
        <position position="284"/>
    </location>
    <ligand>
        <name>Ca(2+)</name>
        <dbReference type="ChEBI" id="CHEBI:29108"/>
    </ligand>
</feature>
<feature type="binding site" description="covalent" evidence="11">
    <location>
        <position position="630"/>
    </location>
    <ligand>
        <name>heme c</name>
        <dbReference type="ChEBI" id="CHEBI:61717"/>
    </ligand>
</feature>
<evidence type="ECO:0000259" key="13">
    <source>
        <dbReference type="PROSITE" id="PS51007"/>
    </source>
</evidence>
<dbReference type="InterPro" id="IPR002372">
    <property type="entry name" value="PQQ_rpt_dom"/>
</dbReference>
<dbReference type="Gene3D" id="1.10.760.10">
    <property type="entry name" value="Cytochrome c-like domain"/>
    <property type="match status" value="1"/>
</dbReference>
<dbReference type="GO" id="GO:0020037">
    <property type="term" value="F:heme binding"/>
    <property type="evidence" value="ECO:0007669"/>
    <property type="project" value="InterPro"/>
</dbReference>
<evidence type="ECO:0000313" key="15">
    <source>
        <dbReference type="Proteomes" id="UP000182063"/>
    </source>
</evidence>
<gene>
    <name evidence="14" type="ORF">BSL82_14300</name>
</gene>
<dbReference type="InterPro" id="IPR036909">
    <property type="entry name" value="Cyt_c-like_dom_sf"/>
</dbReference>
<evidence type="ECO:0000313" key="14">
    <source>
        <dbReference type="EMBL" id="API60318.1"/>
    </source>
</evidence>
<feature type="binding site" evidence="11">
    <location>
        <position position="264"/>
    </location>
    <ligand>
        <name>pyrroloquinoline quinone</name>
        <dbReference type="ChEBI" id="CHEBI:58442"/>
    </ligand>
</feature>
<dbReference type="InterPro" id="IPR011047">
    <property type="entry name" value="Quinoprotein_ADH-like_sf"/>
</dbReference>
<dbReference type="PANTHER" id="PTHR32303">
    <property type="entry name" value="QUINOPROTEIN ALCOHOL DEHYDROGENASE (CYTOCHROME C)"/>
    <property type="match status" value="1"/>
</dbReference>
<sequence length="712" mass="76575">MSQTVSKATALCAALLFLAGCGGGDGGDGRAGVSGGAASGAAARLLDGSDGADWAAFGRTYGEQHYSPLDEVNRETVSRLGLAWSVDLPLGNSVTGPVAVDGVLYTATGYSVVRAFDAVTGRQLWEYDPEAPEAAGRKLRQGWGSRGIAWWNGKVYTGTQDGRLIAIDAKTGKPLWSQMTVAKDDVRFISGPPRVFDGKVIIGHGGADVGSIRGYVTAYDAETGKQLWRFWTVPGQPGVDDDETTRIAAESWSGEWWKYGGGGTVWNAITYDAELDTIYLGTGNGAPWNHKIRSAGKGDNLFLASVVALDAKTGKYKWHYQFNPAESWDYNASMDMELADLQIDGKARKVLMTAPKNGFFYVIDRTNGKVISAEPYVKVTWASKIDLKTGRPVERPGIRYEDAPATIMPTPIGAHSWLPMAYSPQARLVYIPAIELEATFDDSGITRENWKRTPGAALDYAVRPEIRLVEGAKHHSALVAIDPVTQKQAWRVPLPAHFPGGIAATGGGLVFQGQVDSKFNAYDAKTGKLLWSFDAKAPVIAPPITYTANGRQYVTVLTGMGTSGGFLGQLLEEYGIDYRTQARRILTFALDGNATLPAAEPYEAVAIDDPDYRTDAAAASAGADIYNQRCVVCHGGEAVAAGVAPDLRTSPVLLDDATFDAIVHAGMLVPNGMPKFEELSEAELANLRQYLRSRAADLRKDRPLPDEIKPGR</sequence>
<feature type="binding site" description="covalent" evidence="11">
    <location>
        <position position="633"/>
    </location>
    <ligand>
        <name>heme c</name>
        <dbReference type="ChEBI" id="CHEBI:61717"/>
    </ligand>
</feature>
<dbReference type="SUPFAM" id="SSF50998">
    <property type="entry name" value="Quinoprotein alcohol dehydrogenase-like"/>
    <property type="match status" value="1"/>
</dbReference>
<evidence type="ECO:0000256" key="7">
    <source>
        <dbReference type="ARBA" id="ARBA00023002"/>
    </source>
</evidence>
<feature type="active site" description="Proton acceptor" evidence="10">
    <location>
        <position position="329"/>
    </location>
</feature>
<evidence type="ECO:0000256" key="1">
    <source>
        <dbReference type="ARBA" id="ARBA00008156"/>
    </source>
</evidence>
<evidence type="ECO:0000256" key="5">
    <source>
        <dbReference type="ARBA" id="ARBA00022837"/>
    </source>
</evidence>
<dbReference type="STRING" id="1921510.BSL82_14300"/>
<dbReference type="EMBL" id="CP018221">
    <property type="protein sequence ID" value="API60318.1"/>
    <property type="molecule type" value="Genomic_DNA"/>
</dbReference>
<evidence type="ECO:0000256" key="9">
    <source>
        <dbReference type="ARBA" id="ARBA00023157"/>
    </source>
</evidence>
<keyword evidence="9" id="KW-1015">Disulfide bond</keyword>
<keyword evidence="7" id="KW-0560">Oxidoreductase</keyword>
<organism evidence="14 15">
    <name type="scientific">Tardibacter chloracetimidivorans</name>
    <dbReference type="NCBI Taxonomy" id="1921510"/>
    <lineage>
        <taxon>Bacteria</taxon>
        <taxon>Pseudomonadati</taxon>
        <taxon>Pseudomonadota</taxon>
        <taxon>Alphaproteobacteria</taxon>
        <taxon>Sphingomonadales</taxon>
        <taxon>Sphingomonadaceae</taxon>
        <taxon>Tardibacter</taxon>
    </lineage>
</organism>
<dbReference type="SMART" id="SM00564">
    <property type="entry name" value="PQQ"/>
    <property type="match status" value="5"/>
</dbReference>
<name>A0A1L3ZXF7_9SPHN</name>
<feature type="domain" description="Cytochrome c" evidence="13">
    <location>
        <begin position="617"/>
        <end position="695"/>
    </location>
</feature>
<comment type="similarity">
    <text evidence="1">Belongs to the bacterial PQQ dehydrogenase family.</text>
</comment>
<keyword evidence="3 12" id="KW-0479">Metal-binding</keyword>
<dbReference type="KEGG" id="sphj:BSL82_14300"/>
<evidence type="ECO:0000256" key="10">
    <source>
        <dbReference type="PIRSR" id="PIRSR617512-1"/>
    </source>
</evidence>
<dbReference type="PROSITE" id="PS51007">
    <property type="entry name" value="CYTC"/>
    <property type="match status" value="1"/>
</dbReference>
<dbReference type="GO" id="GO:0005509">
    <property type="term" value="F:calcium ion binding"/>
    <property type="evidence" value="ECO:0007669"/>
    <property type="project" value="InterPro"/>
</dbReference>
<dbReference type="GO" id="GO:0016020">
    <property type="term" value="C:membrane"/>
    <property type="evidence" value="ECO:0007669"/>
    <property type="project" value="InterPro"/>
</dbReference>
<keyword evidence="6 11" id="KW-0634">PQQ</keyword>
<feature type="binding site" description="axial binding residue" evidence="12">
    <location>
        <position position="673"/>
    </location>
    <ligand>
        <name>heme c</name>
        <dbReference type="ChEBI" id="CHEBI:61717"/>
    </ligand>
    <ligandPart>
        <name>Fe</name>
        <dbReference type="ChEBI" id="CHEBI:18248"/>
    </ligandPart>
</feature>
<dbReference type="PROSITE" id="PS51257">
    <property type="entry name" value="PROKAR_LIPOPROTEIN"/>
    <property type="match status" value="1"/>
</dbReference>
<dbReference type="GO" id="GO:0009055">
    <property type="term" value="F:electron transfer activity"/>
    <property type="evidence" value="ECO:0007669"/>
    <property type="project" value="InterPro"/>
</dbReference>
<dbReference type="InterPro" id="IPR001479">
    <property type="entry name" value="Quinoprotein_DH_CS"/>
</dbReference>
<keyword evidence="5 12" id="KW-0106">Calcium</keyword>
<feature type="binding site" evidence="11">
    <location>
        <position position="146"/>
    </location>
    <ligand>
        <name>pyrroloquinoline quinone</name>
        <dbReference type="ChEBI" id="CHEBI:58442"/>
    </ligand>
</feature>
<protein>
    <submittedName>
        <fullName evidence="14">Alcohol dehydrogenase</fullName>
    </submittedName>
</protein>
<reference evidence="15" key="1">
    <citation type="submission" date="2016-11" db="EMBL/GenBank/DDBJ databases">
        <title>Complete Genome Sequence of alachlor-degrading Sphingomonas sp. strain JJ-A5.</title>
        <authorList>
            <person name="Lee H."/>
            <person name="Ka J.-O."/>
        </authorList>
    </citation>
    <scope>NUCLEOTIDE SEQUENCE [LARGE SCALE GENOMIC DNA]</scope>
    <source>
        <strain evidence="15">JJ-A5</strain>
    </source>
</reference>